<keyword evidence="3" id="KW-1185">Reference proteome</keyword>
<name>A0A059G6J2_9PROT</name>
<dbReference type="PATRIC" id="fig|1280953.3.peg.2117"/>
<dbReference type="AlphaFoldDB" id="A0A059G6J2"/>
<dbReference type="Proteomes" id="UP000024942">
    <property type="component" value="Unassembled WGS sequence"/>
</dbReference>
<keyword evidence="1" id="KW-0812">Transmembrane</keyword>
<organism evidence="2 3">
    <name type="scientific">Hyphomonas oceanitis SCH89</name>
    <dbReference type="NCBI Taxonomy" id="1280953"/>
    <lineage>
        <taxon>Bacteria</taxon>
        <taxon>Pseudomonadati</taxon>
        <taxon>Pseudomonadota</taxon>
        <taxon>Alphaproteobacteria</taxon>
        <taxon>Hyphomonadales</taxon>
        <taxon>Hyphomonadaceae</taxon>
        <taxon>Hyphomonas</taxon>
    </lineage>
</organism>
<feature type="transmembrane region" description="Helical" evidence="1">
    <location>
        <begin position="140"/>
        <end position="158"/>
    </location>
</feature>
<keyword evidence="1" id="KW-0472">Membrane</keyword>
<protein>
    <submittedName>
        <fullName evidence="2">Uncharacterized protein</fullName>
    </submittedName>
</protein>
<dbReference type="OrthoDB" id="7618842at2"/>
<accession>A0A059G6J2</accession>
<evidence type="ECO:0000256" key="1">
    <source>
        <dbReference type="SAM" id="Phobius"/>
    </source>
</evidence>
<evidence type="ECO:0000313" key="2">
    <source>
        <dbReference type="EMBL" id="KDA02416.1"/>
    </source>
</evidence>
<sequence length="160" mass="17572">MGPGPLKYLNFMTQTDKSRVVYLAQALGAVIVGSVVMLTLVAILFPNAPSAQSDEQGEPPLFGLLVIWPVVSTLALWFILSMTRRATPTYWHAAGWSALCFTFVFALLAGPQTGLIFAWPYFIYSLTFLAWQLRSTRDGLFMTALLQAAVMAVPALIIKL</sequence>
<gene>
    <name evidence="2" type="ORF">HOC_10489</name>
</gene>
<comment type="caution">
    <text evidence="2">The sequence shown here is derived from an EMBL/GenBank/DDBJ whole genome shotgun (WGS) entry which is preliminary data.</text>
</comment>
<evidence type="ECO:0000313" key="3">
    <source>
        <dbReference type="Proteomes" id="UP000024942"/>
    </source>
</evidence>
<dbReference type="EMBL" id="ARYL01000014">
    <property type="protein sequence ID" value="KDA02416.1"/>
    <property type="molecule type" value="Genomic_DNA"/>
</dbReference>
<proteinExistence type="predicted"/>
<keyword evidence="1" id="KW-1133">Transmembrane helix</keyword>
<feature type="transmembrane region" description="Helical" evidence="1">
    <location>
        <begin position="115"/>
        <end position="133"/>
    </location>
</feature>
<feature type="transmembrane region" description="Helical" evidence="1">
    <location>
        <begin position="61"/>
        <end position="80"/>
    </location>
</feature>
<feature type="transmembrane region" description="Helical" evidence="1">
    <location>
        <begin position="20"/>
        <end position="45"/>
    </location>
</feature>
<dbReference type="STRING" id="1280953.HOC_10489"/>
<dbReference type="RefSeq" id="WP_035538275.1">
    <property type="nucleotide sequence ID" value="NZ_ARYL01000014.1"/>
</dbReference>
<feature type="transmembrane region" description="Helical" evidence="1">
    <location>
        <begin position="89"/>
        <end position="109"/>
    </location>
</feature>
<reference evidence="2 3" key="1">
    <citation type="journal article" date="2014" name="Antonie Van Leeuwenhoek">
        <title>Hyphomonas beringensis sp. nov. and Hyphomonas chukchiensis sp. nov., isolated from surface seawater of the Bering Sea and Chukchi Sea.</title>
        <authorList>
            <person name="Li C."/>
            <person name="Lai Q."/>
            <person name="Li G."/>
            <person name="Dong C."/>
            <person name="Wang J."/>
            <person name="Liao Y."/>
            <person name="Shao Z."/>
        </authorList>
    </citation>
    <scope>NUCLEOTIDE SEQUENCE [LARGE SCALE GENOMIC DNA]</scope>
    <source>
        <strain evidence="2 3">SCH89</strain>
    </source>
</reference>